<proteinExistence type="predicted"/>
<gene>
    <name evidence="3" type="ORF">PPERSA_03706</name>
</gene>
<organism evidence="3 4">
    <name type="scientific">Pseudocohnilembus persalinus</name>
    <name type="common">Ciliate</name>
    <dbReference type="NCBI Taxonomy" id="266149"/>
    <lineage>
        <taxon>Eukaryota</taxon>
        <taxon>Sar</taxon>
        <taxon>Alveolata</taxon>
        <taxon>Ciliophora</taxon>
        <taxon>Intramacronucleata</taxon>
        <taxon>Oligohymenophorea</taxon>
        <taxon>Scuticociliatia</taxon>
        <taxon>Philasterida</taxon>
        <taxon>Pseudocohnilembidae</taxon>
        <taxon>Pseudocohnilembus</taxon>
    </lineage>
</organism>
<reference evidence="3 4" key="1">
    <citation type="journal article" date="2015" name="Sci. Rep.">
        <title>Genome of the facultative scuticociliatosis pathogen Pseudocohnilembus persalinus provides insight into its virulence through horizontal gene transfer.</title>
        <authorList>
            <person name="Xiong J."/>
            <person name="Wang G."/>
            <person name="Cheng J."/>
            <person name="Tian M."/>
            <person name="Pan X."/>
            <person name="Warren A."/>
            <person name="Jiang C."/>
            <person name="Yuan D."/>
            <person name="Miao W."/>
        </authorList>
    </citation>
    <scope>NUCLEOTIDE SEQUENCE [LARGE SCALE GENOMIC DNA]</scope>
    <source>
        <strain evidence="3">36N120E</strain>
    </source>
</reference>
<feature type="compositionally biased region" description="Polar residues" evidence="2">
    <location>
        <begin position="537"/>
        <end position="567"/>
    </location>
</feature>
<keyword evidence="4" id="KW-1185">Reference proteome</keyword>
<accession>A0A0V0QG93</accession>
<feature type="region of interest" description="Disordered" evidence="2">
    <location>
        <begin position="322"/>
        <end position="351"/>
    </location>
</feature>
<sequence length="606" mass="71689">MINQFNDQPESKTAKEINYETIIKDLIKKTNTLVSELEHSNYISSILLEKNLNLKKQHYQLQEQLNKYIEKETSDCNIIGTNFKNSLMFNSQNHNSSIISQQQQAQIEETIREFQKQIKVLKQQNNEYKGQIDSAHKSLYQSQSQAKDLNNHYVQQLEEQNNQLRKRIMFLEEQHDNHFMQNYQQFMASQDKSSQMQKQSNQASNQDLFNNPKNLKQSQAFNQINIQNSQSKQQQQQQEQQQQQQEQQSQIQAHKKVQQAQQPPKPQSNQQSYSQLNELENQKQNDLTQLSIPNEDQSYHKKNKQQQQQQVPQNRRNLNQDENQQNQQYQQYQQNSQLQQQQSQSKEPKSISVDLFPSQQNQQKPDKIQQNLKKLNTQKEDSGLVSDPSFQTGQTPLAKANQPYQSSNQDQNIQNIDLRNTLRNSGNLENNRNSQNNDYYQDFQNQNQYDQEQVEHYQQEQNQQYQQQQQQQQLNNNNQFSQTQQNNQNNYKNQNQNYQQNNYTPDASYLHNHNLGSDEETGPFYQANNLQKLIPQSNSQSQVYEEQSGDQKNSQVSLSRKYSNLIQPNKGPQIKQTKASMLRQKQPAQKKLSLKQHYSNKKQNQY</sequence>
<dbReference type="AlphaFoldDB" id="A0A0V0QG93"/>
<feature type="compositionally biased region" description="Low complexity" evidence="2">
    <location>
        <begin position="305"/>
        <end position="315"/>
    </location>
</feature>
<feature type="region of interest" description="Disordered" evidence="2">
    <location>
        <begin position="296"/>
        <end position="315"/>
    </location>
</feature>
<feature type="region of interest" description="Disordered" evidence="2">
    <location>
        <begin position="228"/>
        <end position="273"/>
    </location>
</feature>
<dbReference type="EMBL" id="LDAU01000175">
    <property type="protein sequence ID" value="KRX01202.1"/>
    <property type="molecule type" value="Genomic_DNA"/>
</dbReference>
<name>A0A0V0QG93_PSEPJ</name>
<keyword evidence="1" id="KW-0175">Coiled coil</keyword>
<evidence type="ECO:0000313" key="4">
    <source>
        <dbReference type="Proteomes" id="UP000054937"/>
    </source>
</evidence>
<feature type="region of interest" description="Disordered" evidence="2">
    <location>
        <begin position="188"/>
        <end position="212"/>
    </location>
</feature>
<evidence type="ECO:0000256" key="1">
    <source>
        <dbReference type="SAM" id="Coils"/>
    </source>
</evidence>
<feature type="compositionally biased region" description="Low complexity" evidence="2">
    <location>
        <begin position="322"/>
        <end position="344"/>
    </location>
</feature>
<feature type="compositionally biased region" description="Low complexity" evidence="2">
    <location>
        <begin position="188"/>
        <end position="206"/>
    </location>
</feature>
<dbReference type="Proteomes" id="UP000054937">
    <property type="component" value="Unassembled WGS sequence"/>
</dbReference>
<evidence type="ECO:0000256" key="2">
    <source>
        <dbReference type="SAM" id="MobiDB-lite"/>
    </source>
</evidence>
<evidence type="ECO:0000313" key="3">
    <source>
        <dbReference type="EMBL" id="KRX01202.1"/>
    </source>
</evidence>
<feature type="region of interest" description="Disordered" evidence="2">
    <location>
        <begin position="537"/>
        <end position="606"/>
    </location>
</feature>
<feature type="compositionally biased region" description="Low complexity" evidence="2">
    <location>
        <begin position="459"/>
        <end position="503"/>
    </location>
</feature>
<comment type="caution">
    <text evidence="3">The sequence shown here is derived from an EMBL/GenBank/DDBJ whole genome shotgun (WGS) entry which is preliminary data.</text>
</comment>
<dbReference type="InParanoid" id="A0A0V0QG93"/>
<feature type="coiled-coil region" evidence="1">
    <location>
        <begin position="104"/>
        <end position="174"/>
    </location>
</feature>
<protein>
    <submittedName>
        <fullName evidence="3">Uncharacterized protein</fullName>
    </submittedName>
</protein>
<feature type="region of interest" description="Disordered" evidence="2">
    <location>
        <begin position="453"/>
        <end position="523"/>
    </location>
</feature>
<feature type="region of interest" description="Disordered" evidence="2">
    <location>
        <begin position="379"/>
        <end position="411"/>
    </location>
</feature>